<evidence type="ECO:0000313" key="2">
    <source>
        <dbReference type="Ensembl" id="ENSCUSP00005012027.1"/>
    </source>
</evidence>
<dbReference type="PANTHER" id="PTHR46540">
    <property type="entry name" value="TETRATRICOPEPTIDE REPEAT PROTEIN 12"/>
    <property type="match status" value="1"/>
</dbReference>
<dbReference type="SUPFAM" id="SSF48452">
    <property type="entry name" value="TPR-like"/>
    <property type="match status" value="1"/>
</dbReference>
<sequence>MLRDQDTEADFQRFLRRVDDVTNLLQGLSSPDGAVRDKAIAETEKRLQEQGGSREEEEEEESRTTLNRTLINTSVRAFPSQTQAGFLFFPSLECLAEGGFLAALEKDAKERAQRRRRNEQLANALKEQGNEAFRAGDFALAIQRYSQGLDRLRDKQELYTNRAQQWYKLPNLCFGQL</sequence>
<keyword evidence="3" id="KW-1185">Reference proteome</keyword>
<proteinExistence type="predicted"/>
<name>A0A8C3UEF8_CATUS</name>
<accession>A0A8C3UEF8</accession>
<feature type="compositionally biased region" description="Basic and acidic residues" evidence="1">
    <location>
        <begin position="34"/>
        <end position="54"/>
    </location>
</feature>
<dbReference type="InterPro" id="IPR043195">
    <property type="entry name" value="TTC12"/>
</dbReference>
<evidence type="ECO:0000313" key="3">
    <source>
        <dbReference type="Proteomes" id="UP000694563"/>
    </source>
</evidence>
<evidence type="ECO:0000256" key="1">
    <source>
        <dbReference type="SAM" id="MobiDB-lite"/>
    </source>
</evidence>
<reference evidence="2" key="3">
    <citation type="submission" date="2025-09" db="UniProtKB">
        <authorList>
            <consortium name="Ensembl"/>
        </authorList>
    </citation>
    <scope>IDENTIFICATION</scope>
</reference>
<organism evidence="2 3">
    <name type="scientific">Catharus ustulatus</name>
    <name type="common">Russet-backed thrush</name>
    <name type="synonym">Hylocichla ustulatus</name>
    <dbReference type="NCBI Taxonomy" id="91951"/>
    <lineage>
        <taxon>Eukaryota</taxon>
        <taxon>Metazoa</taxon>
        <taxon>Chordata</taxon>
        <taxon>Craniata</taxon>
        <taxon>Vertebrata</taxon>
        <taxon>Euteleostomi</taxon>
        <taxon>Archelosauria</taxon>
        <taxon>Archosauria</taxon>
        <taxon>Dinosauria</taxon>
        <taxon>Saurischia</taxon>
        <taxon>Theropoda</taxon>
        <taxon>Coelurosauria</taxon>
        <taxon>Aves</taxon>
        <taxon>Neognathae</taxon>
        <taxon>Neoaves</taxon>
        <taxon>Telluraves</taxon>
        <taxon>Australaves</taxon>
        <taxon>Passeriformes</taxon>
        <taxon>Turdidae</taxon>
        <taxon>Catharus</taxon>
    </lineage>
</organism>
<dbReference type="GO" id="GO:0005813">
    <property type="term" value="C:centrosome"/>
    <property type="evidence" value="ECO:0007669"/>
    <property type="project" value="TreeGrafter"/>
</dbReference>
<dbReference type="PANTHER" id="PTHR46540:SF1">
    <property type="entry name" value="TETRATRICOPEPTIDE REPEAT PROTEIN 12"/>
    <property type="match status" value="1"/>
</dbReference>
<dbReference type="AlphaFoldDB" id="A0A8C3UEF8"/>
<dbReference type="GO" id="GO:0005737">
    <property type="term" value="C:cytoplasm"/>
    <property type="evidence" value="ECO:0007669"/>
    <property type="project" value="TreeGrafter"/>
</dbReference>
<dbReference type="GO" id="GO:0007288">
    <property type="term" value="P:sperm axoneme assembly"/>
    <property type="evidence" value="ECO:0007669"/>
    <property type="project" value="TreeGrafter"/>
</dbReference>
<dbReference type="Ensembl" id="ENSCUST00005012530.1">
    <property type="protein sequence ID" value="ENSCUSP00005012027.1"/>
    <property type="gene ID" value="ENSCUSG00005007737.1"/>
</dbReference>
<reference evidence="2" key="1">
    <citation type="submission" date="2020-10" db="EMBL/GenBank/DDBJ databases">
        <title>Catharus ustulatus (Swainson's thrush) genome, bCatUst1, primary haplotype v2.</title>
        <authorList>
            <person name="Delmore K."/>
            <person name="Vafadar M."/>
            <person name="Formenti G."/>
            <person name="Chow W."/>
            <person name="Pelan S."/>
            <person name="Howe K."/>
            <person name="Rhie A."/>
            <person name="Mountcastle J."/>
            <person name="Haase B."/>
            <person name="Fedrigo O."/>
            <person name="Jarvis E.D."/>
        </authorList>
    </citation>
    <scope>NUCLEOTIDE SEQUENCE [LARGE SCALE GENOMIC DNA]</scope>
</reference>
<reference evidence="2" key="2">
    <citation type="submission" date="2025-08" db="UniProtKB">
        <authorList>
            <consortium name="Ensembl"/>
        </authorList>
    </citation>
    <scope>IDENTIFICATION</scope>
</reference>
<dbReference type="Gene3D" id="1.25.40.10">
    <property type="entry name" value="Tetratricopeptide repeat domain"/>
    <property type="match status" value="1"/>
</dbReference>
<feature type="region of interest" description="Disordered" evidence="1">
    <location>
        <begin position="26"/>
        <end position="65"/>
    </location>
</feature>
<protein>
    <submittedName>
        <fullName evidence="2">Uncharacterized protein</fullName>
    </submittedName>
</protein>
<dbReference type="Proteomes" id="UP000694563">
    <property type="component" value="Chromosome 28"/>
</dbReference>
<dbReference type="InterPro" id="IPR011990">
    <property type="entry name" value="TPR-like_helical_dom_sf"/>
</dbReference>
<dbReference type="GO" id="GO:0070286">
    <property type="term" value="P:axonemal dynein complex assembly"/>
    <property type="evidence" value="ECO:0007669"/>
    <property type="project" value="TreeGrafter"/>
</dbReference>